<name>A0A5C6PJB5_9TELE</name>
<evidence type="ECO:0000313" key="2">
    <source>
        <dbReference type="Proteomes" id="UP000324091"/>
    </source>
</evidence>
<protein>
    <submittedName>
        <fullName evidence="1">Uncharacterized protein</fullName>
    </submittedName>
</protein>
<reference evidence="1 2" key="1">
    <citation type="submission" date="2019-04" db="EMBL/GenBank/DDBJ databases">
        <title>Chromosome genome assembly for Takifugu flavidus.</title>
        <authorList>
            <person name="Xiao S."/>
        </authorList>
    </citation>
    <scope>NUCLEOTIDE SEQUENCE [LARGE SCALE GENOMIC DNA]</scope>
    <source>
        <strain evidence="1">HTHZ2018</strain>
        <tissue evidence="1">Muscle</tissue>
    </source>
</reference>
<gene>
    <name evidence="1" type="ORF">D4764_11G0004610</name>
</gene>
<comment type="caution">
    <text evidence="1">The sequence shown here is derived from an EMBL/GenBank/DDBJ whole genome shotgun (WGS) entry which is preliminary data.</text>
</comment>
<accession>A0A5C6PJB5</accession>
<dbReference type="Proteomes" id="UP000324091">
    <property type="component" value="Chromosome 11"/>
</dbReference>
<dbReference type="EMBL" id="RHFK02000003">
    <property type="protein sequence ID" value="TWW78340.1"/>
    <property type="molecule type" value="Genomic_DNA"/>
</dbReference>
<proteinExistence type="predicted"/>
<sequence length="92" mass="9759">MSQEGPLGACQQASLPATSGAGRMERALVSALKVNEAAARHSASDSWAPPLPHQYGERQTTTNHTHDFIFSQALSARPGCNIEFAAPFSAIH</sequence>
<organism evidence="1 2">
    <name type="scientific">Takifugu flavidus</name>
    <name type="common">sansaifugu</name>
    <dbReference type="NCBI Taxonomy" id="433684"/>
    <lineage>
        <taxon>Eukaryota</taxon>
        <taxon>Metazoa</taxon>
        <taxon>Chordata</taxon>
        <taxon>Craniata</taxon>
        <taxon>Vertebrata</taxon>
        <taxon>Euteleostomi</taxon>
        <taxon>Actinopterygii</taxon>
        <taxon>Neopterygii</taxon>
        <taxon>Teleostei</taxon>
        <taxon>Neoteleostei</taxon>
        <taxon>Acanthomorphata</taxon>
        <taxon>Eupercaria</taxon>
        <taxon>Tetraodontiformes</taxon>
        <taxon>Tetradontoidea</taxon>
        <taxon>Tetraodontidae</taxon>
        <taxon>Takifugu</taxon>
    </lineage>
</organism>
<dbReference type="AlphaFoldDB" id="A0A5C6PJB5"/>
<evidence type="ECO:0000313" key="1">
    <source>
        <dbReference type="EMBL" id="TWW78340.1"/>
    </source>
</evidence>
<keyword evidence="2" id="KW-1185">Reference proteome</keyword>